<protein>
    <submittedName>
        <fullName evidence="1">Uncharacterized protein</fullName>
    </submittedName>
</protein>
<evidence type="ECO:0000313" key="1">
    <source>
        <dbReference type="EMBL" id="KAK3716366.1"/>
    </source>
</evidence>
<comment type="caution">
    <text evidence="1">The sequence shown here is derived from an EMBL/GenBank/DDBJ whole genome shotgun (WGS) entry which is preliminary data.</text>
</comment>
<dbReference type="Proteomes" id="UP001281147">
    <property type="component" value="Unassembled WGS sequence"/>
</dbReference>
<dbReference type="EMBL" id="JAUTXU010000043">
    <property type="protein sequence ID" value="KAK3716366.1"/>
    <property type="molecule type" value="Genomic_DNA"/>
</dbReference>
<accession>A0ACC3NG18</accession>
<name>A0ACC3NG18_9PEZI</name>
<organism evidence="1 2">
    <name type="scientific">Vermiconidia calcicola</name>
    <dbReference type="NCBI Taxonomy" id="1690605"/>
    <lineage>
        <taxon>Eukaryota</taxon>
        <taxon>Fungi</taxon>
        <taxon>Dikarya</taxon>
        <taxon>Ascomycota</taxon>
        <taxon>Pezizomycotina</taxon>
        <taxon>Dothideomycetes</taxon>
        <taxon>Dothideomycetidae</taxon>
        <taxon>Mycosphaerellales</taxon>
        <taxon>Extremaceae</taxon>
        <taxon>Vermiconidia</taxon>
    </lineage>
</organism>
<proteinExistence type="predicted"/>
<gene>
    <name evidence="1" type="ORF">LTR37_006516</name>
</gene>
<evidence type="ECO:0000313" key="2">
    <source>
        <dbReference type="Proteomes" id="UP001281147"/>
    </source>
</evidence>
<keyword evidence="2" id="KW-1185">Reference proteome</keyword>
<reference evidence="1" key="1">
    <citation type="submission" date="2023-07" db="EMBL/GenBank/DDBJ databases">
        <title>Black Yeasts Isolated from many extreme environments.</title>
        <authorList>
            <person name="Coleine C."/>
            <person name="Stajich J.E."/>
            <person name="Selbmann L."/>
        </authorList>
    </citation>
    <scope>NUCLEOTIDE SEQUENCE</scope>
    <source>
        <strain evidence="1">CCFEE 5714</strain>
    </source>
</reference>
<sequence length="257" mass="28361">MSNTHATMPPTRPKRSRTSTSSSRASHRSQAAPEKTEITINVYDLLPPGRLSTLLWTLGTSLLHSGVVINNHEYAYGGHNRRNLTGVYWTPPRLEPPGGTFRASILQGFTFRSEKEMDAIIREVSERFLGTQYNLLECNCNHFTSALVEGLTGRSAPGWLNRAAGVGVALPCVVPKEWVQAPDYETADGELLDEDEDEEEEAGMLLASERRRRHREALRHGSLGGSRGTPPPRLVALKDTGGREMPVAERAPVPKKI</sequence>